<evidence type="ECO:0000313" key="6">
    <source>
        <dbReference type="EMBL" id="CAL4785528.1"/>
    </source>
</evidence>
<dbReference type="Gene3D" id="2.30.42.10">
    <property type="match status" value="1"/>
</dbReference>
<dbReference type="SUPFAM" id="SSF50156">
    <property type="entry name" value="PDZ domain-like"/>
    <property type="match status" value="1"/>
</dbReference>
<comment type="similarity">
    <text evidence="1">Belongs to the peptidase S1C family.</text>
</comment>
<dbReference type="Proteomes" id="UP001152797">
    <property type="component" value="Unassembled WGS sequence"/>
</dbReference>
<reference evidence="5" key="1">
    <citation type="submission" date="2022-10" db="EMBL/GenBank/DDBJ databases">
        <authorList>
            <person name="Chen Y."/>
            <person name="Dougan E. K."/>
            <person name="Chan C."/>
            <person name="Rhodes N."/>
            <person name="Thang M."/>
        </authorList>
    </citation>
    <scope>NUCLEOTIDE SEQUENCE</scope>
</reference>
<gene>
    <name evidence="5" type="ORF">C1SCF055_LOCUS24533</name>
</gene>
<dbReference type="EMBL" id="CAMXCT010002446">
    <property type="protein sequence ID" value="CAI3998216.1"/>
    <property type="molecule type" value="Genomic_DNA"/>
</dbReference>
<proteinExistence type="inferred from homology"/>
<organism evidence="5">
    <name type="scientific">Cladocopium goreaui</name>
    <dbReference type="NCBI Taxonomy" id="2562237"/>
    <lineage>
        <taxon>Eukaryota</taxon>
        <taxon>Sar</taxon>
        <taxon>Alveolata</taxon>
        <taxon>Dinophyceae</taxon>
        <taxon>Suessiales</taxon>
        <taxon>Symbiodiniaceae</taxon>
        <taxon>Cladocopium</taxon>
    </lineage>
</organism>
<sequence length="320" mass="34677">MNTKRNHRGLGGCGVGGLGGWEVLRWRKQSWKVKKRNDGDFIRFGTSKRDEVLGKWGGTNRCATARRLVVRFGDGRWANAELRGSSTVTDVAVLKLDVQVEPEASPLTFSRSLPKQGERVVVCGMTQHGQEVVGLSGLVSQPRQRFRGLPEEPSMHFVQLALPTLPGMSGSPVLNSEGKVCAMVAKKFEEHGLALPVERVLPVAECLEAGYPWRLPLLGMEVKAGGTLLNPSVLVKAFASASAAAKSGVEVGDEILEINGTKVATLLEMREALLAMGDGRVSSCRVKLRLRRQSRTVDVAFDAPRAPSGPQDVSMIELEE</sequence>
<dbReference type="Gene3D" id="2.40.10.120">
    <property type="match status" value="1"/>
</dbReference>
<evidence type="ECO:0000256" key="2">
    <source>
        <dbReference type="ARBA" id="ARBA00022670"/>
    </source>
</evidence>
<keyword evidence="2" id="KW-0645">Protease</keyword>
<dbReference type="InterPro" id="IPR001478">
    <property type="entry name" value="PDZ"/>
</dbReference>
<evidence type="ECO:0000259" key="4">
    <source>
        <dbReference type="PROSITE" id="PS50106"/>
    </source>
</evidence>
<dbReference type="InterPro" id="IPR009003">
    <property type="entry name" value="Peptidase_S1_PA"/>
</dbReference>
<keyword evidence="7" id="KW-1185">Reference proteome</keyword>
<dbReference type="PANTHER" id="PTHR22939:SF129">
    <property type="entry name" value="SERINE PROTEASE HTRA2, MITOCHONDRIAL"/>
    <property type="match status" value="1"/>
</dbReference>
<protein>
    <recommendedName>
        <fullName evidence="4">PDZ domain-containing protein</fullName>
    </recommendedName>
</protein>
<evidence type="ECO:0000256" key="1">
    <source>
        <dbReference type="ARBA" id="ARBA00010541"/>
    </source>
</evidence>
<dbReference type="InterPro" id="IPR001940">
    <property type="entry name" value="Peptidase_S1C"/>
</dbReference>
<dbReference type="AlphaFoldDB" id="A0A9P1CXQ7"/>
<keyword evidence="3" id="KW-0378">Hydrolase</keyword>
<evidence type="ECO:0000313" key="7">
    <source>
        <dbReference type="Proteomes" id="UP001152797"/>
    </source>
</evidence>
<reference evidence="6 7" key="2">
    <citation type="submission" date="2024-05" db="EMBL/GenBank/DDBJ databases">
        <authorList>
            <person name="Chen Y."/>
            <person name="Shah S."/>
            <person name="Dougan E. K."/>
            <person name="Thang M."/>
            <person name="Chan C."/>
        </authorList>
    </citation>
    <scope>NUCLEOTIDE SEQUENCE [LARGE SCALE GENOMIC DNA]</scope>
</reference>
<comment type="caution">
    <text evidence="5">The sequence shown here is derived from an EMBL/GenBank/DDBJ whole genome shotgun (WGS) entry which is preliminary data.</text>
</comment>
<dbReference type="EMBL" id="CAMXCT030002446">
    <property type="protein sequence ID" value="CAL4785528.1"/>
    <property type="molecule type" value="Genomic_DNA"/>
</dbReference>
<name>A0A9P1CXQ7_9DINO</name>
<dbReference type="GO" id="GO:0004252">
    <property type="term" value="F:serine-type endopeptidase activity"/>
    <property type="evidence" value="ECO:0007669"/>
    <property type="project" value="InterPro"/>
</dbReference>
<accession>A0A9P1CXQ7</accession>
<feature type="domain" description="PDZ" evidence="4">
    <location>
        <begin position="218"/>
        <end position="276"/>
    </location>
</feature>
<dbReference type="PROSITE" id="PS50106">
    <property type="entry name" value="PDZ"/>
    <property type="match status" value="1"/>
</dbReference>
<dbReference type="EMBL" id="CAMXCT020002446">
    <property type="protein sequence ID" value="CAL1151591.1"/>
    <property type="molecule type" value="Genomic_DNA"/>
</dbReference>
<dbReference type="InterPro" id="IPR036034">
    <property type="entry name" value="PDZ_sf"/>
</dbReference>
<dbReference type="SUPFAM" id="SSF50494">
    <property type="entry name" value="Trypsin-like serine proteases"/>
    <property type="match status" value="1"/>
</dbReference>
<dbReference type="Pfam" id="PF13180">
    <property type="entry name" value="PDZ_2"/>
    <property type="match status" value="1"/>
</dbReference>
<dbReference type="SMART" id="SM00228">
    <property type="entry name" value="PDZ"/>
    <property type="match status" value="1"/>
</dbReference>
<dbReference type="PANTHER" id="PTHR22939">
    <property type="entry name" value="SERINE PROTEASE FAMILY S1C HTRA-RELATED"/>
    <property type="match status" value="1"/>
</dbReference>
<evidence type="ECO:0000313" key="5">
    <source>
        <dbReference type="EMBL" id="CAI3998216.1"/>
    </source>
</evidence>
<dbReference type="GO" id="GO:0006508">
    <property type="term" value="P:proteolysis"/>
    <property type="evidence" value="ECO:0007669"/>
    <property type="project" value="UniProtKB-KW"/>
</dbReference>
<dbReference type="Pfam" id="PF13365">
    <property type="entry name" value="Trypsin_2"/>
    <property type="match status" value="1"/>
</dbReference>
<dbReference type="PRINTS" id="PR00834">
    <property type="entry name" value="PROTEASES2C"/>
</dbReference>
<evidence type="ECO:0000256" key="3">
    <source>
        <dbReference type="ARBA" id="ARBA00022801"/>
    </source>
</evidence>
<dbReference type="OrthoDB" id="4217619at2759"/>